<dbReference type="InterPro" id="IPR015816">
    <property type="entry name" value="Vitellinogen_b-sht_N"/>
</dbReference>
<sequence length="4261" mass="485544">MNRLLILVYLCLVVLCIDTYAVYVNVPALCSRTKCSVSANHLVKFKYLQGVVYRYAYQIDVSTNLGVTLNDRRNESTLQIDAVVSLSFTSPCEGHLKLTESSISSNRSTYDAEFPDRAGAEFVKNVEQYALRFAFRDGEILEVCPHPEEPVWVLNMKKGVLSMFQNTMKRFDVSHSSEELDINGICHTHYKLYEARQTSLLLKKTKNIASCTNRNKYLSVLQSNSYRSPFSSNPRSFREPLLKSSSDCEITLDHNIYEAVTCVDVHMLRPLSNGRRAGATSITRSSLNLIEEVSDFVDVDEGEGEDFPLSKRVNLLYNHVVTLKPTHGELRTSRNSLKSMCKMRSGEELQEEFSKVFTKFIHSARLLNYPSLSMLLLRADSICRTGRKHIINALPYIESTAALMVQKDLIIRKQVPLEKVKDWISGFALIPRPDKETLRALAPLLEHPSELGDSQFDLAYSSIIHAYCTNVDNNCLRVEPVTRFLRYVEAKIEKGCRRKSHSTLETKQTLEALKSIGNMGLEIEGLREILKGCIEGAGGYLTMETRVAAIDAHRRLPSCQETRDAFFLNLYRNSSQDTELRIASYLQVMRCPDYNVIKIIKHTLKEEEVNQVGSFVWSHLKNLLKSSSPSRIEVQSLLMDRDLGKKFDSDIRKFSRNYESSFFSDEYNVGANYQTNLIFSPKSYIPRTATINATVDVLGESINMFEVAIRFEGIEYYAENFFGPNGPLSNEKVSLHFKNFLRSLRSVNSENTGENYAEKIKNLPNVIDNNFDNPTLSFSLKIFGNDVQYVTLTGDKEIRTTIASLDPWAKLMKILSGNDVKYEKTGMFLDSSYVVPTTSGLPLHLSASGSTACNFKMSGSLNNKRLGNSEALEIMGNIMPSVSVDVTGTMVIDAFYKSAGIKLKSNLYSSGAVQGHLIVKDMQLVSLNLGLPNEKIEVFSMLTDVTYLSTNGPQTDETPVGLIVSDQSTKELKKHNLIQIVSNNTCSWAALDKIIGLKLCTTYQFSNVTKNPNAAYFVLNGPTLFKVSLMKTDKTIKSYLFEYKWQRSENKSNITMVFDTPGSLTKREMSAQISFDANNRNVSVVLRAAGSLLVAKGTYKKTDDQFLIDLGLDVNSTKHLDASIGYTRVLSHHGYNYSPKLYLAINNERVVEVSGTVQITEKGNVSQSDINLLFETKKFWSQIRGYIMRKNASVSGNINVEYQLKEIQGSASQKKETVQVEVSLSNQSQKGLTHKAATFKLQSSAYPHLNINMGAWYRQALGHLEIHTEINSNPHLHDDKHKFTAQLVITNSRTYLSNEGAKITAFIAITKPIQNLDIKVGISHFSRGVKTISSGLIRYAPGKEIALLTTVKMPRGAMFDIEAHVNLTIPTFTPMLIDIDIKEKTRNEYDVKLAGTWFSGHNMTAHGTYTDHSTVAIIDHTVKLLLDSPSFAKDVVVNLKIYNDATDLKVDLQLEQSEQEKYGLIVTHGSLTTMHFVSYLECRYKSNVYSLTANVDKEREARIEVHLDRWKDVHLIARAIDEPNKKEAGLEIKWDANRDPDLKFATSFQFVKFSDPTEKNFSTIVMVTYPGRLVTGSSILALRGRNNYVSDIRLEWSPVHAVHFTINADYNMEPTNKIFKIESQLLTPFELWKRTSLDARYMQNNNAVTARGSVHWQDSQHFSIDLSGTLIEDDKVLEWQGNYKLVSTMHPLKWINGNLTHRLSNGRKTDTRLHITYYPDKVLDLKSSWDLIKGKDGSFNLTGVLNMISPLAAYERGDVTCSLQFTPNWKIRGAVYVDLDKRKYTGNLVGDLAKIKESMVQFNLTTPIERFSTLQGNFGLSEKDRHVVARIDGPHGSVGLEALIQLFLHGSDFNFKLEVATPIELLEHSLVIAKLNKKEADFRVGYRNMTAGFVGVWRYQNLTDFHHTYILYTPMDGFEECGIVTKLVVENGPEIKKMLIDSEFSIRFSDTKFGVTANGGPKPPPFSIPEIPDPVTSTAEVLYDYIEDEEPLYWQGQILIDLALFETIVGDLDIEQNDPNFKVLGSLKIPSGTIRLDDRFRLDDYVNMKNELKIDTPFQSASEITSTYILSCDLINNDYFVATDLRVKNHANWMEAGYNVNYTNRGAADDLQTHDVTFRIKTPLKFVLYVDGKIYVEVDENLYKGKFDLSGNDFEIDLLGSYESDDGYLDTMMQAKINSSKFIVPKTRIIIKKDLTSRESQMEFGLKIYEPVLKVYNLQGVWQVEGTKFMNATLQLNSPIEMLEHVRVSIHHANSISENESAKLNLDLVYRSESKFKIIGDYKDKIVSGRAITPIKNYETLEFLGNVLKVSNELLEFEGDLTSANSAEPYKVYGQIVTKDETVMSVDATIVPAKNSMLKNNITLSYVKETYGFKFQTINSPRDLAVDFSCRNILNWNTGAKIYSADRNQIDFELVTFVNTQVNGNVSVYVRGKTPFKSIKNFMVSGDMLLSNVTGSVQANHHFNQDRSYIEFKWGLLYLEDMYANVLLDYEINKAKKHVETKLFFKDPHNTRRNINTGFDVNIDHDLWTFGSNATIGFIDTGNVDAIFSLTLPPPEKDCHTVLVSYHLLKEPKNTKYAVGYNTQVSKINYASDGALTINPQDINAHLRFTWGLESHQTVNNFVNVSFQPNEISFDYSLRTPKFLQEETFILRLEYSKASTAYNIINTDVYYPSSKRLGTARIVYASLANVNGSFNASTPIEGIPYIACNFVVYTTIKNNKRHVEAFWPGETALLKSEYTYNSEKLDSTLEGSLQAEIPLSTRHSGLLKYGYKKRPLITTGHSELIYNSQRIVHGEYNSKSESRAGFEKDRIEITIQNSFKPLGIVYINQYEYSGGNAGTNYPTTELKQVDVYRLGNLSDFHIAGETRIRTTHTGQDIQIKAIHLNRTVNLRTDYKILPGEFDHNARLSLASDAWASYHVNILNKTTEEVENQFVVLDFVYPRRNFTLDASYSIDSSDINSEAILQWDRDMARPRSVGTGFQWKKMQSTDLLGQRQAVLSFKHPSFKKDVTFTAKYDRTDPSDFINVALVVDYSTNSEKLLVLRGKVRDESSWPADRKYSYEIFGLHPITNLDLRVNGTLHKHMFVFVKVENHGSYKRSFFPVEKGQLYGYIDLSKYEIELLRENKEVVKHLKTRYYPTHPEYILNGSLVYTPDIDATGQFYLNIDEKLTWLMVNYTPDAVESLRMYGKIPDARNVVFDIWRTYSDDLTIADVSFYLRLNHSKLVTSKMTWRPELKEDVMSTVKDSFNEAYESIGNDAEYWKQYIRSETVSAIYDIWEDAHEDVSKFLEDWNNLKELQTDLEDLEIYLNKSYNANEFYVKDIVAFGSFVIDDLSLRSHMQSLPNIFNEIWEIMGESGQAVRNSLLWAIEAVKSGYNKLSEIVTAMLKGDSMAQIASIIEKFVEKYDKFVKDLHVSFIKWMENLWANMSSAASDQWTKFLRYVEPLFIKVIHYLETVVWKASKEVLDFLYDRRNEIITSPYFDRFTNFTQDVDRIYKDIQAHDIVTNVRKYSGIIITFIRERYFTMVPFGVELKNVVDEIINELLELTKLPFLHYTIEKVQQLYAKAKYLYEYFEVGDQINHTIKFIHSKLTDISQTALQAENRYREAKTKFIFSPEKGLLHLEQKLPMSWHAFNQTPEFQEIAEYRAISDLKSYFVTSNLTFWTLYYQYKPYTEPSSWLPPFKAQAMIAGGQHYMTFDGRYYEFSGECTYLLAHDFVHNQFSVLIKYSVDELDTSHQIIVVTGGNAIQLDVFKNSVRLLDSQLEYQLPAEIGNGQAYVYQEASIVIVESRKKLFRLECNMKFDLCTLELSGWYYGKTAGLFGTMSNEQSDDFLNSYGTISTDIGAFAQSWSLNRTQCTTMKNRAFSKPAKNDELKICEELFANKNSEFSSCFNTVNPNPFETMCFNSRSEKEACNVAVSYIQICLFHDTYIRIPDKCTKCTLVDGSEVAEGSFRKLEGKAVPKSSDIVFIVEAKNCNKNIKSNASMELFISQLKMEFNELQLDNLRWSLVTFGADGVYDQPRSLVINGDTFTSDHKHFMTYFDHIPIGNGTQDIFAALRYASLLEYRAGVSKTFILLPCSHCDPQHQMLDYSVLHQVMLEHEVTLHILVDADFQLEKERIGKVLYGFDASKSYTKKDTRVLTGDKELHRQVKLSKSILGYCTPLALETNGTVFSGKKLRFEKPTAIKKFISVFSKRIATSATPGTCQHCECNADNNGRSTMECTPCVDRLPIAVDYKDFDENESLSMLQPLGFDYNIMDLDE</sequence>
<keyword evidence="7" id="KW-1015">Disulfide bond</keyword>
<evidence type="ECO:0000256" key="1">
    <source>
        <dbReference type="ARBA" id="ARBA00004613"/>
    </source>
</evidence>
<dbReference type="InterPro" id="IPR009454">
    <property type="entry name" value="Lipid_transpt_open_b-sht"/>
</dbReference>
<dbReference type="FunCoup" id="A0A6J0CDY0">
    <property type="interactions" value="2"/>
</dbReference>
<dbReference type="PROSITE" id="PS51211">
    <property type="entry name" value="VITELLOGENIN"/>
    <property type="match status" value="1"/>
</dbReference>
<dbReference type="SMART" id="SM01169">
    <property type="entry name" value="DUF1943"/>
    <property type="match status" value="1"/>
</dbReference>
<dbReference type="Gene3D" id="2.20.80.10">
    <property type="entry name" value="Lipovitellin-phosvitin complex, chain A, domain 4"/>
    <property type="match status" value="1"/>
</dbReference>
<dbReference type="Gene3D" id="1.25.10.20">
    <property type="entry name" value="Vitellinogen, superhelical"/>
    <property type="match status" value="1"/>
</dbReference>
<dbReference type="InterPro" id="IPR001747">
    <property type="entry name" value="Vitellogenin_N"/>
</dbReference>
<evidence type="ECO:0000256" key="8">
    <source>
        <dbReference type="ARBA" id="ARBA00023180"/>
    </source>
</evidence>
<comment type="subcellular location">
    <subcellularLocation>
        <location evidence="1">Secreted</location>
    </subcellularLocation>
</comment>
<name>A0A6J0CDY0_NEOLC</name>
<dbReference type="InterPro" id="IPR015819">
    <property type="entry name" value="Lipid_transp_b-sht_shell"/>
</dbReference>
<dbReference type="PANTHER" id="PTHR23345:SF15">
    <property type="entry name" value="VITELLOGENIN 1-RELATED"/>
    <property type="match status" value="1"/>
</dbReference>
<protein>
    <submittedName>
        <fullName evidence="14">Uncharacterized protein LOC107228095</fullName>
    </submittedName>
</protein>
<feature type="domain" description="VWFD" evidence="12">
    <location>
        <begin position="3683"/>
        <end position="3857"/>
    </location>
</feature>
<evidence type="ECO:0000256" key="3">
    <source>
        <dbReference type="ARBA" id="ARBA00022525"/>
    </source>
</evidence>
<dbReference type="GeneID" id="107228095"/>
<dbReference type="InterPro" id="IPR050733">
    <property type="entry name" value="Vitellogenin/Apolipophorin"/>
</dbReference>
<keyword evidence="6" id="KW-0445">Lipid transport</keyword>
<feature type="domain" description="Vitellogenin" evidence="11">
    <location>
        <begin position="47"/>
        <end position="689"/>
    </location>
</feature>
<comment type="caution">
    <text evidence="9">Lacks conserved residue(s) required for the propagation of feature annotation.</text>
</comment>
<dbReference type="SMART" id="SM00216">
    <property type="entry name" value="VWD"/>
    <property type="match status" value="1"/>
</dbReference>
<dbReference type="SUPFAM" id="SSF56968">
    <property type="entry name" value="Lipovitellin-phosvitin complex, beta-sheet shell regions"/>
    <property type="match status" value="2"/>
</dbReference>
<dbReference type="Gene3D" id="2.20.50.20">
    <property type="entry name" value="Lipovitellin. Chain A, domain 3"/>
    <property type="match status" value="1"/>
</dbReference>
<dbReference type="GO" id="GO:0008289">
    <property type="term" value="F:lipid binding"/>
    <property type="evidence" value="ECO:0007669"/>
    <property type="project" value="UniProtKB-KW"/>
</dbReference>
<dbReference type="Pfam" id="PF06448">
    <property type="entry name" value="DUF1081"/>
    <property type="match status" value="1"/>
</dbReference>
<evidence type="ECO:0000256" key="5">
    <source>
        <dbReference type="ARBA" id="ARBA00022761"/>
    </source>
</evidence>
<dbReference type="InterPro" id="IPR015255">
    <property type="entry name" value="Vitellinogen_open_b-sht"/>
</dbReference>
<reference evidence="14" key="1">
    <citation type="submission" date="2025-08" db="UniProtKB">
        <authorList>
            <consortium name="RefSeq"/>
        </authorList>
    </citation>
    <scope>IDENTIFICATION</scope>
    <source>
        <tissue evidence="14">Thorax and Abdomen</tissue>
    </source>
</reference>
<gene>
    <name evidence="14" type="primary">LOC107228095</name>
</gene>
<evidence type="ECO:0000259" key="11">
    <source>
        <dbReference type="PROSITE" id="PS51211"/>
    </source>
</evidence>
<evidence type="ECO:0000256" key="10">
    <source>
        <dbReference type="SAM" id="SignalP"/>
    </source>
</evidence>
<dbReference type="SUPFAM" id="SSF48431">
    <property type="entry name" value="Lipovitellin-phosvitin complex, superhelical domain"/>
    <property type="match status" value="1"/>
</dbReference>
<organism evidence="14">
    <name type="scientific">Neodiprion lecontei</name>
    <name type="common">Redheaded pine sawfly</name>
    <dbReference type="NCBI Taxonomy" id="441921"/>
    <lineage>
        <taxon>Eukaryota</taxon>
        <taxon>Metazoa</taxon>
        <taxon>Ecdysozoa</taxon>
        <taxon>Arthropoda</taxon>
        <taxon>Hexapoda</taxon>
        <taxon>Insecta</taxon>
        <taxon>Pterygota</taxon>
        <taxon>Neoptera</taxon>
        <taxon>Endopterygota</taxon>
        <taxon>Hymenoptera</taxon>
        <taxon>Tenthredinoidea</taxon>
        <taxon>Diprionidae</taxon>
        <taxon>Diprioninae</taxon>
        <taxon>Neodiprion</taxon>
    </lineage>
</organism>
<dbReference type="GO" id="GO:0005576">
    <property type="term" value="C:extracellular region"/>
    <property type="evidence" value="ECO:0007669"/>
    <property type="project" value="UniProtKB-SubCell"/>
</dbReference>
<feature type="chain" id="PRO_5046961117" evidence="10">
    <location>
        <begin position="22"/>
        <end position="4261"/>
    </location>
</feature>
<keyword evidence="5" id="KW-0758">Storage protein</keyword>
<dbReference type="GO" id="GO:0045735">
    <property type="term" value="F:nutrient reservoir activity"/>
    <property type="evidence" value="ECO:0007669"/>
    <property type="project" value="UniProtKB-KW"/>
</dbReference>
<dbReference type="InParanoid" id="A0A6J0CDY0"/>
<keyword evidence="3" id="KW-0964">Secreted</keyword>
<dbReference type="Proteomes" id="UP000829291">
    <property type="component" value="Chromosome 5"/>
</dbReference>
<feature type="signal peptide" evidence="10">
    <location>
        <begin position="1"/>
        <end position="21"/>
    </location>
</feature>
<evidence type="ECO:0000313" key="13">
    <source>
        <dbReference type="Proteomes" id="UP000829291"/>
    </source>
</evidence>
<dbReference type="InterPro" id="IPR001846">
    <property type="entry name" value="VWF_type-D"/>
</dbReference>
<dbReference type="RefSeq" id="XP_015524943.2">
    <property type="nucleotide sequence ID" value="XM_015669457.2"/>
</dbReference>
<dbReference type="OrthoDB" id="6484170at2759"/>
<evidence type="ECO:0000256" key="6">
    <source>
        <dbReference type="ARBA" id="ARBA00023055"/>
    </source>
</evidence>
<dbReference type="InterPro" id="IPR011030">
    <property type="entry name" value="Lipovitellin_superhlx_dom"/>
</dbReference>
<dbReference type="KEGG" id="nlo:107228095"/>
<dbReference type="GO" id="GO:0005319">
    <property type="term" value="F:lipid transporter activity"/>
    <property type="evidence" value="ECO:0007669"/>
    <property type="project" value="InterPro"/>
</dbReference>
<dbReference type="SMART" id="SM00638">
    <property type="entry name" value="LPD_N"/>
    <property type="match status" value="1"/>
</dbReference>
<keyword evidence="8" id="KW-0325">Glycoprotein</keyword>
<keyword evidence="4 10" id="KW-0732">Signal</keyword>
<dbReference type="Pfam" id="PF09172">
    <property type="entry name" value="Vit_open_b-sht"/>
    <property type="match status" value="1"/>
</dbReference>
<dbReference type="Pfam" id="PF01347">
    <property type="entry name" value="Vitellogenin_N"/>
    <property type="match status" value="1"/>
</dbReference>
<proteinExistence type="predicted"/>
<evidence type="ECO:0000256" key="7">
    <source>
        <dbReference type="ARBA" id="ARBA00023157"/>
    </source>
</evidence>
<evidence type="ECO:0000259" key="12">
    <source>
        <dbReference type="PROSITE" id="PS51233"/>
    </source>
</evidence>
<dbReference type="PROSITE" id="PS51233">
    <property type="entry name" value="VWFD"/>
    <property type="match status" value="1"/>
</dbReference>
<keyword evidence="2" id="KW-0813">Transport</keyword>
<dbReference type="PANTHER" id="PTHR23345">
    <property type="entry name" value="VITELLOGENIN-RELATED"/>
    <property type="match status" value="1"/>
</dbReference>
<accession>A0A6J0CDY0</accession>
<dbReference type="InterPro" id="IPR015817">
    <property type="entry name" value="Vitellinogen_open_b-sht_sub1"/>
</dbReference>
<evidence type="ECO:0000256" key="2">
    <source>
        <dbReference type="ARBA" id="ARBA00022448"/>
    </source>
</evidence>
<dbReference type="Pfam" id="PF00094">
    <property type="entry name" value="VWD"/>
    <property type="match status" value="1"/>
</dbReference>
<dbReference type="Gene3D" id="2.30.230.10">
    <property type="entry name" value="Lipovitellin, beta-sheet shell regions, chain A"/>
    <property type="match status" value="1"/>
</dbReference>
<keyword evidence="13" id="KW-1185">Reference proteome</keyword>
<evidence type="ECO:0000313" key="14">
    <source>
        <dbReference type="RefSeq" id="XP_015524943.2"/>
    </source>
</evidence>
<evidence type="ECO:0000256" key="9">
    <source>
        <dbReference type="PROSITE-ProRule" id="PRU00557"/>
    </source>
</evidence>
<evidence type="ECO:0000256" key="4">
    <source>
        <dbReference type="ARBA" id="ARBA00022729"/>
    </source>
</evidence>